<comment type="subcellular location">
    <subcellularLocation>
        <location evidence="2">Membrane</location>
    </subcellularLocation>
</comment>
<evidence type="ECO:0000256" key="4">
    <source>
        <dbReference type="ARBA" id="ARBA00022553"/>
    </source>
</evidence>
<dbReference type="Proteomes" id="UP000001353">
    <property type="component" value="Chromosome"/>
</dbReference>
<keyword evidence="8" id="KW-0472">Membrane</keyword>
<dbReference type="Pfam" id="PF02518">
    <property type="entry name" value="HATPase_c"/>
    <property type="match status" value="1"/>
</dbReference>
<dbReference type="SMART" id="SM00388">
    <property type="entry name" value="HisKA"/>
    <property type="match status" value="1"/>
</dbReference>
<dbReference type="InterPro" id="IPR005467">
    <property type="entry name" value="His_kinase_dom"/>
</dbReference>
<dbReference type="Gene3D" id="1.20.58.920">
    <property type="match status" value="1"/>
</dbReference>
<dbReference type="eggNOG" id="COG0784">
    <property type="taxonomic scope" value="Bacteria"/>
</dbReference>
<dbReference type="InterPro" id="IPR036641">
    <property type="entry name" value="HPT_dom_sf"/>
</dbReference>
<dbReference type="PROSITE" id="PS50110">
    <property type="entry name" value="RESPONSE_REGULATORY"/>
    <property type="match status" value="1"/>
</dbReference>
<dbReference type="CDD" id="cd00082">
    <property type="entry name" value="HisKA"/>
    <property type="match status" value="1"/>
</dbReference>
<keyword evidence="4 7" id="KW-0597">Phosphoprotein</keyword>
<keyword evidence="8" id="KW-0812">Transmembrane</keyword>
<dbReference type="PROSITE" id="PS50885">
    <property type="entry name" value="HAMP"/>
    <property type="match status" value="1"/>
</dbReference>
<evidence type="ECO:0000313" key="13">
    <source>
        <dbReference type="Proteomes" id="UP000001353"/>
    </source>
</evidence>
<evidence type="ECO:0000259" key="10">
    <source>
        <dbReference type="PROSITE" id="PS50110"/>
    </source>
</evidence>
<dbReference type="InterPro" id="IPR003660">
    <property type="entry name" value="HAMP_dom"/>
</dbReference>
<feature type="domain" description="Response regulatory" evidence="10">
    <location>
        <begin position="690"/>
        <end position="804"/>
    </location>
</feature>
<dbReference type="eggNOG" id="COG4192">
    <property type="taxonomic scope" value="Bacteria"/>
</dbReference>
<dbReference type="Gene3D" id="3.40.50.2300">
    <property type="match status" value="1"/>
</dbReference>
<dbReference type="GO" id="GO:0016020">
    <property type="term" value="C:membrane"/>
    <property type="evidence" value="ECO:0007669"/>
    <property type="project" value="UniProtKB-SubCell"/>
</dbReference>
<dbReference type="SMART" id="SM00304">
    <property type="entry name" value="HAMP"/>
    <property type="match status" value="1"/>
</dbReference>
<keyword evidence="8" id="KW-1133">Transmembrane helix</keyword>
<sequence>MRRTSFDTRLIQILSALAALSIMVGLAAIGVNRYLVRTQDALIQNNLPAIELASRIGASTEVVGSLAAAFVQADTSADLEQIATALQRTVLDIENGAQALAELSGPAAEVMQGVNANDIVVRMTANGHDELRLEDQIQRMVSAVAQDGARLDALIEAETDLARLRVTAGIADLYATPDIDPRPALDALADRYFFAFERLTELARMVDALRLQFQQVPRLTLLEDVQMAHDQLETGLTLALRRVAFLPSPRAAQEAGMLLEQQKRALQTGGLIDLSQEKIRLRTSITQDSALLQRTITELSQRARQARDAVQAAGLAQIAQARQRASLMLFGLLLLVASAIIAGVFLWLYARRQLIARLGNVSRRIVAVAGADYGAPVAISGHDEIGRLEKALNILRRRAIDAAKLRDSLEDAVIARTGDVVSEMQASDAARAAAEAANRSKTEFLARMSHEIRTPLNGIIGMLDLLEADTQDADRKARTATALKSARELLDITNDILAFSSNEDIANRGTPVHFDLRELVGQLGHQLQSLAAKKGLEAGVDLSDPAPLVVLGDVVKIRQIVGNLMSNAVKYTKRGTVTLIVDHAMDAHSGQLVLSFTVADTGVGMTREAIEHAFDAYMRADAAKRAGIEGLGLGLAISRTLTQALGGALSIESEIGLGSRFTLTVPVMRGDPARIAKDETPSSDLLLRRDVLVIDDHGVNLMVARGYLERLGCRVTEADSGTAGLQACSAGRFDLVLIDLDLPDMSGADVAAALAQQENTPLLVALTAHLIEDTPENRAMLGVARILSKPISPRALAEVLAVSTLDGTPPDFEGVLESLRSDVSDLGAQTTGQIVAEFLDDLPRAVCVILDAASEDQRKHAHRLKGAAANFHLEAFCAVLARIEAAESGADDDLRTLLNKTAQDAKSMLDKAAREAGLQTDFGSTK</sequence>
<dbReference type="PROSITE" id="PS50109">
    <property type="entry name" value="HIS_KIN"/>
    <property type="match status" value="1"/>
</dbReference>
<dbReference type="SUPFAM" id="SSF47226">
    <property type="entry name" value="Histidine-containing phosphotransfer domain, HPT domain"/>
    <property type="match status" value="1"/>
</dbReference>
<dbReference type="InterPro" id="IPR036890">
    <property type="entry name" value="HATPase_C_sf"/>
</dbReference>
<evidence type="ECO:0000256" key="8">
    <source>
        <dbReference type="SAM" id="Phobius"/>
    </source>
</evidence>
<dbReference type="PANTHER" id="PTHR43047">
    <property type="entry name" value="TWO-COMPONENT HISTIDINE PROTEIN KINASE"/>
    <property type="match status" value="1"/>
</dbReference>
<dbReference type="SUPFAM" id="SSF47384">
    <property type="entry name" value="Homodimeric domain of signal transducing histidine kinase"/>
    <property type="match status" value="1"/>
</dbReference>
<gene>
    <name evidence="12" type="primary">dorS</name>
    <name evidence="12" type="ordered locus">RLO149_c007950</name>
</gene>
<dbReference type="RefSeq" id="WP_013960762.1">
    <property type="nucleotide sequence ID" value="NC_015730.1"/>
</dbReference>
<dbReference type="PRINTS" id="PR00344">
    <property type="entry name" value="BCTRLSENSOR"/>
</dbReference>
<dbReference type="InterPro" id="IPR038188">
    <property type="entry name" value="TorS_sensor_sf"/>
</dbReference>
<dbReference type="eggNOG" id="COG2198">
    <property type="taxonomic scope" value="Bacteria"/>
</dbReference>
<dbReference type="InterPro" id="IPR001789">
    <property type="entry name" value="Sig_transdc_resp-reg_receiver"/>
</dbReference>
<organism evidence="12 13">
    <name type="scientific">Roseobacter litoralis (strain ATCC 49566 / DSM 6996 / JCM 21268 / NBRC 15278 / OCh 149)</name>
    <dbReference type="NCBI Taxonomy" id="391595"/>
    <lineage>
        <taxon>Bacteria</taxon>
        <taxon>Pseudomonadati</taxon>
        <taxon>Pseudomonadota</taxon>
        <taxon>Alphaproteobacteria</taxon>
        <taxon>Rhodobacterales</taxon>
        <taxon>Roseobacteraceae</taxon>
        <taxon>Roseobacter</taxon>
    </lineage>
</organism>
<dbReference type="InterPro" id="IPR011006">
    <property type="entry name" value="CheY-like_superfamily"/>
</dbReference>
<accession>F7ZLG2</accession>
<dbReference type="InterPro" id="IPR004358">
    <property type="entry name" value="Sig_transdc_His_kin-like_C"/>
</dbReference>
<dbReference type="PANTHER" id="PTHR43047:SF64">
    <property type="entry name" value="HISTIDINE KINASE CONTAINING CHEY-HOMOLOGOUS RECEIVER DOMAIN AND PAS DOMAIN-RELATED"/>
    <property type="match status" value="1"/>
</dbReference>
<feature type="domain" description="HAMP" evidence="11">
    <location>
        <begin position="352"/>
        <end position="404"/>
    </location>
</feature>
<evidence type="ECO:0000313" key="12">
    <source>
        <dbReference type="EMBL" id="AEI92822.1"/>
    </source>
</evidence>
<evidence type="ECO:0000256" key="3">
    <source>
        <dbReference type="ARBA" id="ARBA00012438"/>
    </source>
</evidence>
<evidence type="ECO:0000259" key="11">
    <source>
        <dbReference type="PROSITE" id="PS50885"/>
    </source>
</evidence>
<dbReference type="eggNOG" id="COG0642">
    <property type="taxonomic scope" value="Bacteria"/>
</dbReference>
<proteinExistence type="predicted"/>
<reference evidence="12 13" key="1">
    <citation type="journal article" date="2011" name="BMC Genomics">
        <title>Comparative genome analysis and genome-guided physiological analysis of Roseobacter litoralis.</title>
        <authorList>
            <person name="Kalhoefer D."/>
            <person name="Thole S."/>
            <person name="Voget S."/>
            <person name="Lehmann R."/>
            <person name="Liesegang H."/>
            <person name="Wollher A."/>
            <person name="Daniel R."/>
            <person name="Simon M."/>
            <person name="Brinkhoff T."/>
        </authorList>
    </citation>
    <scope>NUCLEOTIDE SEQUENCE [LARGE SCALE GENOMIC DNA]</scope>
    <source>
        <strain evidence="13">ATCC 49566 / DSM 6996 / JCM 21268 / NBRC 15278 / OCh 149</strain>
    </source>
</reference>
<keyword evidence="5" id="KW-0808">Transferase</keyword>
<evidence type="ECO:0000256" key="2">
    <source>
        <dbReference type="ARBA" id="ARBA00004370"/>
    </source>
</evidence>
<dbReference type="InterPro" id="IPR003661">
    <property type="entry name" value="HisK_dim/P_dom"/>
</dbReference>
<dbReference type="Gene3D" id="1.10.287.130">
    <property type="match status" value="1"/>
</dbReference>
<comment type="catalytic activity">
    <reaction evidence="1">
        <text>ATP + protein L-histidine = ADP + protein N-phospho-L-histidine.</text>
        <dbReference type="EC" id="2.7.13.3"/>
    </reaction>
</comment>
<dbReference type="STRING" id="391595.RLO149_c007950"/>
<dbReference type="GO" id="GO:0000155">
    <property type="term" value="F:phosphorelay sensor kinase activity"/>
    <property type="evidence" value="ECO:0007669"/>
    <property type="project" value="InterPro"/>
</dbReference>
<dbReference type="SMART" id="SM00448">
    <property type="entry name" value="REC"/>
    <property type="match status" value="1"/>
</dbReference>
<dbReference type="Gene3D" id="1.20.120.160">
    <property type="entry name" value="HPT domain"/>
    <property type="match status" value="1"/>
</dbReference>
<evidence type="ECO:0000256" key="7">
    <source>
        <dbReference type="PROSITE-ProRule" id="PRU00169"/>
    </source>
</evidence>
<dbReference type="CDD" id="cd16922">
    <property type="entry name" value="HATPase_EvgS-ArcB-TorS-like"/>
    <property type="match status" value="1"/>
</dbReference>
<dbReference type="Pfam" id="PF00672">
    <property type="entry name" value="HAMP"/>
    <property type="match status" value="1"/>
</dbReference>
<evidence type="ECO:0000256" key="6">
    <source>
        <dbReference type="ARBA" id="ARBA00022777"/>
    </source>
</evidence>
<dbReference type="EC" id="2.7.13.3" evidence="3"/>
<dbReference type="EMBL" id="CP002623">
    <property type="protein sequence ID" value="AEI92822.1"/>
    <property type="molecule type" value="Genomic_DNA"/>
</dbReference>
<dbReference type="SUPFAM" id="SSF52172">
    <property type="entry name" value="CheY-like"/>
    <property type="match status" value="1"/>
</dbReference>
<feature type="domain" description="Histidine kinase" evidence="9">
    <location>
        <begin position="447"/>
        <end position="669"/>
    </location>
</feature>
<dbReference type="CDD" id="cd17546">
    <property type="entry name" value="REC_hyHK_CKI1_RcsC-like"/>
    <property type="match status" value="1"/>
</dbReference>
<evidence type="ECO:0000259" key="9">
    <source>
        <dbReference type="PROSITE" id="PS50109"/>
    </source>
</evidence>
<feature type="transmembrane region" description="Helical" evidence="8">
    <location>
        <begin position="327"/>
        <end position="350"/>
    </location>
</feature>
<keyword evidence="13" id="KW-1185">Reference proteome</keyword>
<dbReference type="KEGG" id="rli:RLO149_c007950"/>
<dbReference type="Pfam" id="PF00512">
    <property type="entry name" value="HisKA"/>
    <property type="match status" value="1"/>
</dbReference>
<protein>
    <recommendedName>
        <fullName evidence="3">histidine kinase</fullName>
        <ecNumber evidence="3">2.7.13.3</ecNumber>
    </recommendedName>
</protein>
<dbReference type="AlphaFoldDB" id="F7ZLG2"/>
<dbReference type="SMART" id="SM00387">
    <property type="entry name" value="HATPase_c"/>
    <property type="match status" value="1"/>
</dbReference>
<keyword evidence="6 12" id="KW-0418">Kinase</keyword>
<name>F7ZLG2_ROSLO</name>
<dbReference type="CDD" id="cd06225">
    <property type="entry name" value="HAMP"/>
    <property type="match status" value="1"/>
</dbReference>
<dbReference type="SUPFAM" id="SSF55874">
    <property type="entry name" value="ATPase domain of HSP90 chaperone/DNA topoisomerase II/histidine kinase"/>
    <property type="match status" value="1"/>
</dbReference>
<dbReference type="HOGENOM" id="CLU_000445_40_2_5"/>
<dbReference type="Gene3D" id="3.30.565.10">
    <property type="entry name" value="Histidine kinase-like ATPase, C-terminal domain"/>
    <property type="match status" value="1"/>
</dbReference>
<dbReference type="InterPro" id="IPR003594">
    <property type="entry name" value="HATPase_dom"/>
</dbReference>
<feature type="modified residue" description="4-aspartylphosphate" evidence="7">
    <location>
        <position position="739"/>
    </location>
</feature>
<evidence type="ECO:0000256" key="1">
    <source>
        <dbReference type="ARBA" id="ARBA00000085"/>
    </source>
</evidence>
<dbReference type="Pfam" id="PF00072">
    <property type="entry name" value="Response_reg"/>
    <property type="match status" value="1"/>
</dbReference>
<dbReference type="InterPro" id="IPR036097">
    <property type="entry name" value="HisK_dim/P_sf"/>
</dbReference>
<evidence type="ECO:0000256" key="5">
    <source>
        <dbReference type="ARBA" id="ARBA00022679"/>
    </source>
</evidence>